<gene>
    <name evidence="1" type="ORF">ABENE_23140</name>
</gene>
<dbReference type="Pfam" id="PF08843">
    <property type="entry name" value="AbiEii"/>
    <property type="match status" value="1"/>
</dbReference>
<keyword evidence="2" id="KW-1185">Reference proteome</keyword>
<dbReference type="Proteomes" id="UP000017837">
    <property type="component" value="Unassembled WGS sequence"/>
</dbReference>
<dbReference type="Gene3D" id="3.10.450.620">
    <property type="entry name" value="JHP933, nucleotidyltransferase-like core domain"/>
    <property type="match status" value="1"/>
</dbReference>
<dbReference type="EMBL" id="AWGB01000118">
    <property type="protein sequence ID" value="ESQ78433.1"/>
    <property type="molecule type" value="Genomic_DNA"/>
</dbReference>
<dbReference type="OrthoDB" id="9780929at2"/>
<dbReference type="AlphaFoldDB" id="V4QGW1"/>
<evidence type="ECO:0000313" key="1">
    <source>
        <dbReference type="EMBL" id="ESQ78433.1"/>
    </source>
</evidence>
<accession>V4QGW1</accession>
<reference evidence="1 2" key="1">
    <citation type="journal article" date="2014" name="Nature">
        <title>Sequential evolution of bacterial morphology by co-option of a developmental regulator.</title>
        <authorList>
            <person name="Jiang C."/>
            <person name="Brown P.J."/>
            <person name="Ducret A."/>
            <person name="Brun Y.V."/>
        </authorList>
    </citation>
    <scope>NUCLEOTIDE SEQUENCE [LARGE SCALE GENOMIC DNA]</scope>
    <source>
        <strain evidence="1 2">DSM 16100</strain>
    </source>
</reference>
<proteinExistence type="predicted"/>
<sequence length="157" mass="17805">MPDNFMALPADDRLEALELAAAGSGRPLHLLEKDIWVVWTLNALFTAAFGQHLVFKGGTSLSKAYGIIERFSEDIDVTYDIRAIAPDLTGTDQEPLPENPSQLKKWRKLIEERLPLWIRDVVQPDLHERLRAENLMATLRTEEDCLLQGAVETKRAR</sequence>
<evidence type="ECO:0000313" key="2">
    <source>
        <dbReference type="Proteomes" id="UP000017837"/>
    </source>
</evidence>
<comment type="caution">
    <text evidence="1">The sequence shown here is derived from an EMBL/GenBank/DDBJ whole genome shotgun (WGS) entry which is preliminary data.</text>
</comment>
<protein>
    <recommendedName>
        <fullName evidence="3">Nucleotidyl transferase AbiEii/AbiGii toxin family protein</fullName>
    </recommendedName>
</protein>
<name>V4QGW1_9CAUL</name>
<dbReference type="eggNOG" id="COG2253">
    <property type="taxonomic scope" value="Bacteria"/>
</dbReference>
<evidence type="ECO:0008006" key="3">
    <source>
        <dbReference type="Google" id="ProtNLM"/>
    </source>
</evidence>
<dbReference type="PATRIC" id="fig|1121022.4.peg.4734"/>
<dbReference type="InterPro" id="IPR014942">
    <property type="entry name" value="AbiEii"/>
</dbReference>
<dbReference type="RefSeq" id="WP_018084171.1">
    <property type="nucleotide sequence ID" value="NZ_AQWM01000071.1"/>
</dbReference>
<organism evidence="1 2">
    <name type="scientific">Asticcacaulis benevestitus DSM 16100 = ATCC BAA-896</name>
    <dbReference type="NCBI Taxonomy" id="1121022"/>
    <lineage>
        <taxon>Bacteria</taxon>
        <taxon>Pseudomonadati</taxon>
        <taxon>Pseudomonadota</taxon>
        <taxon>Alphaproteobacteria</taxon>
        <taxon>Caulobacterales</taxon>
        <taxon>Caulobacteraceae</taxon>
        <taxon>Asticcacaulis</taxon>
    </lineage>
</organism>